<organism evidence="12 13">
    <name type="scientific">candidate division WWE3 bacterium CG_4_9_14_0_2_um_filter_35_11</name>
    <dbReference type="NCBI Taxonomy" id="1975077"/>
    <lineage>
        <taxon>Bacteria</taxon>
        <taxon>Katanobacteria</taxon>
    </lineage>
</organism>
<comment type="caution">
    <text evidence="12">The sequence shown here is derived from an EMBL/GenBank/DDBJ whole genome shotgun (WGS) entry which is preliminary data.</text>
</comment>
<dbReference type="InterPro" id="IPR002305">
    <property type="entry name" value="aa-tRNA-synth_Ic"/>
</dbReference>
<keyword evidence="9" id="KW-0694">RNA-binding</keyword>
<gene>
    <name evidence="12" type="ORF">CO058_01220</name>
</gene>
<dbReference type="PANTHER" id="PTHR11766:SF1">
    <property type="entry name" value="TYROSINE--TRNA LIGASE"/>
    <property type="match status" value="1"/>
</dbReference>
<dbReference type="PRINTS" id="PR01040">
    <property type="entry name" value="TRNASYNTHTYR"/>
</dbReference>
<comment type="similarity">
    <text evidence="10">Belongs to the class-I aminoacyl-tRNA synthetase family.</text>
</comment>
<dbReference type="Gene3D" id="1.10.240.10">
    <property type="entry name" value="Tyrosyl-Transfer RNA Synthetase"/>
    <property type="match status" value="1"/>
</dbReference>
<dbReference type="Gene3D" id="3.40.50.620">
    <property type="entry name" value="HUPs"/>
    <property type="match status" value="1"/>
</dbReference>
<dbReference type="GO" id="GO:0004831">
    <property type="term" value="F:tyrosine-tRNA ligase activity"/>
    <property type="evidence" value="ECO:0007669"/>
    <property type="project" value="UniProtKB-UniRule"/>
</dbReference>
<dbReference type="PANTHER" id="PTHR11766">
    <property type="entry name" value="TYROSYL-TRNA SYNTHETASE"/>
    <property type="match status" value="1"/>
</dbReference>
<dbReference type="SUPFAM" id="SSF52374">
    <property type="entry name" value="Nucleotidylyl transferase"/>
    <property type="match status" value="1"/>
</dbReference>
<keyword evidence="6 10" id="KW-0030">Aminoacyl-tRNA synthetase</keyword>
<evidence type="ECO:0000256" key="8">
    <source>
        <dbReference type="NCBIfam" id="TIGR00234"/>
    </source>
</evidence>
<evidence type="ECO:0000256" key="1">
    <source>
        <dbReference type="ARBA" id="ARBA00013160"/>
    </source>
</evidence>
<evidence type="ECO:0000313" key="12">
    <source>
        <dbReference type="EMBL" id="PJC23861.1"/>
    </source>
</evidence>
<evidence type="ECO:0000256" key="6">
    <source>
        <dbReference type="ARBA" id="ARBA00023146"/>
    </source>
</evidence>
<evidence type="ECO:0000256" key="4">
    <source>
        <dbReference type="ARBA" id="ARBA00022840"/>
    </source>
</evidence>
<protein>
    <recommendedName>
        <fullName evidence="1 8">Tyrosine--tRNA ligase</fullName>
        <ecNumber evidence="1 8">6.1.1.1</ecNumber>
    </recommendedName>
</protein>
<proteinExistence type="inferred from homology"/>
<dbReference type="NCBIfam" id="TIGR00234">
    <property type="entry name" value="tyrS"/>
    <property type="match status" value="1"/>
</dbReference>
<dbReference type="Pfam" id="PF00579">
    <property type="entry name" value="tRNA-synt_1b"/>
    <property type="match status" value="1"/>
</dbReference>
<dbReference type="AlphaFoldDB" id="A0A2M8EMA1"/>
<name>A0A2M8EMA1_UNCKA</name>
<keyword evidence="2 10" id="KW-0436">Ligase</keyword>
<evidence type="ECO:0000313" key="13">
    <source>
        <dbReference type="Proteomes" id="UP000229756"/>
    </source>
</evidence>
<sequence>MYNYFMQINTDPQKIEEILTRGVHTVYTKDELREKLLSGKQLHLKLGTDVTGPLLTLGHSVVHRKMRDFQELGHRVTLIIGDFTTLVGDHSDKVDMRKETSISEISENERSYKEQFFKTVLEESTEIRHNSEWLKGLNFNDVINLSKEFTLQQMLDRETFMLRYKENKPIGLDEFLYPLMQGYDSVALNCDVEFGGTDQTFNLLAGRKLMPVFGLKSQSAIVMRLLTGNDGRPMGKSLKNFIPIMDNPNDMYGKIMSIVDTIIIEYLELATRVPMDKIREIELEMQNGANPMEFKKLLAREVVTFYHLKDAANEAETNFKNIVQKKEVPSGMIEYSCKKGQTLSQIVAGANTSTSNKEAYRLIIQGGVSINEETIKDPSKIIEIKEQSILKVGKRNYYRLKIQ</sequence>
<dbReference type="InterPro" id="IPR014729">
    <property type="entry name" value="Rossmann-like_a/b/a_fold"/>
</dbReference>
<dbReference type="SMART" id="SM00363">
    <property type="entry name" value="S4"/>
    <property type="match status" value="1"/>
</dbReference>
<dbReference type="SUPFAM" id="SSF55174">
    <property type="entry name" value="Alpha-L RNA-binding motif"/>
    <property type="match status" value="1"/>
</dbReference>
<keyword evidence="5 10" id="KW-0648">Protein biosynthesis</keyword>
<keyword evidence="4 10" id="KW-0067">ATP-binding</keyword>
<evidence type="ECO:0000256" key="3">
    <source>
        <dbReference type="ARBA" id="ARBA00022741"/>
    </source>
</evidence>
<dbReference type="InterPro" id="IPR024088">
    <property type="entry name" value="Tyr-tRNA-ligase_bac-type"/>
</dbReference>
<reference evidence="13" key="1">
    <citation type="submission" date="2017-09" db="EMBL/GenBank/DDBJ databases">
        <title>Depth-based differentiation of microbial function through sediment-hosted aquifers and enrichment of novel symbionts in the deep terrestrial subsurface.</title>
        <authorList>
            <person name="Probst A.J."/>
            <person name="Ladd B."/>
            <person name="Jarett J.K."/>
            <person name="Geller-Mcgrath D.E."/>
            <person name="Sieber C.M.K."/>
            <person name="Emerson J.B."/>
            <person name="Anantharaman K."/>
            <person name="Thomas B.C."/>
            <person name="Malmstrom R."/>
            <person name="Stieglmeier M."/>
            <person name="Klingl A."/>
            <person name="Woyke T."/>
            <person name="Ryan C.M."/>
            <person name="Banfield J.F."/>
        </authorList>
    </citation>
    <scope>NUCLEOTIDE SEQUENCE [LARGE SCALE GENOMIC DNA]</scope>
</reference>
<evidence type="ECO:0000256" key="5">
    <source>
        <dbReference type="ARBA" id="ARBA00022917"/>
    </source>
</evidence>
<dbReference type="GO" id="GO:0006437">
    <property type="term" value="P:tyrosyl-tRNA aminoacylation"/>
    <property type="evidence" value="ECO:0007669"/>
    <property type="project" value="UniProtKB-UniRule"/>
</dbReference>
<accession>A0A2M8EMA1</accession>
<dbReference type="Proteomes" id="UP000229756">
    <property type="component" value="Unassembled WGS sequence"/>
</dbReference>
<dbReference type="InterPro" id="IPR036986">
    <property type="entry name" value="S4_RNA-bd_sf"/>
</dbReference>
<evidence type="ECO:0000259" key="11">
    <source>
        <dbReference type="SMART" id="SM00363"/>
    </source>
</evidence>
<dbReference type="GO" id="GO:0005829">
    <property type="term" value="C:cytosol"/>
    <property type="evidence" value="ECO:0007669"/>
    <property type="project" value="TreeGrafter"/>
</dbReference>
<feature type="domain" description="RNA-binding S4" evidence="11">
    <location>
        <begin position="341"/>
        <end position="399"/>
    </location>
</feature>
<evidence type="ECO:0000256" key="10">
    <source>
        <dbReference type="RuleBase" id="RU363036"/>
    </source>
</evidence>
<dbReference type="InterPro" id="IPR002307">
    <property type="entry name" value="Tyr-tRNA-ligase"/>
</dbReference>
<comment type="catalytic activity">
    <reaction evidence="7">
        <text>tRNA(Tyr) + L-tyrosine + ATP = L-tyrosyl-tRNA(Tyr) + AMP + diphosphate + H(+)</text>
        <dbReference type="Rhea" id="RHEA:10220"/>
        <dbReference type="Rhea" id="RHEA-COMP:9706"/>
        <dbReference type="Rhea" id="RHEA-COMP:9707"/>
        <dbReference type="ChEBI" id="CHEBI:15378"/>
        <dbReference type="ChEBI" id="CHEBI:30616"/>
        <dbReference type="ChEBI" id="CHEBI:33019"/>
        <dbReference type="ChEBI" id="CHEBI:58315"/>
        <dbReference type="ChEBI" id="CHEBI:78442"/>
        <dbReference type="ChEBI" id="CHEBI:78536"/>
        <dbReference type="ChEBI" id="CHEBI:456215"/>
        <dbReference type="EC" id="6.1.1.1"/>
    </reaction>
</comment>
<dbReference type="GO" id="GO:0005524">
    <property type="term" value="F:ATP binding"/>
    <property type="evidence" value="ECO:0007669"/>
    <property type="project" value="UniProtKB-KW"/>
</dbReference>
<dbReference type="EC" id="6.1.1.1" evidence="1 8"/>
<evidence type="ECO:0000256" key="9">
    <source>
        <dbReference type="PROSITE-ProRule" id="PRU00182"/>
    </source>
</evidence>
<evidence type="ECO:0000256" key="2">
    <source>
        <dbReference type="ARBA" id="ARBA00022598"/>
    </source>
</evidence>
<dbReference type="InterPro" id="IPR002942">
    <property type="entry name" value="S4_RNA-bd"/>
</dbReference>
<evidence type="ECO:0000256" key="7">
    <source>
        <dbReference type="ARBA" id="ARBA00048248"/>
    </source>
</evidence>
<keyword evidence="3 10" id="KW-0547">Nucleotide-binding</keyword>
<dbReference type="GO" id="GO:0003723">
    <property type="term" value="F:RNA binding"/>
    <property type="evidence" value="ECO:0007669"/>
    <property type="project" value="UniProtKB-KW"/>
</dbReference>
<dbReference type="PROSITE" id="PS50889">
    <property type="entry name" value="S4"/>
    <property type="match status" value="1"/>
</dbReference>
<dbReference type="EMBL" id="PFSJ01000009">
    <property type="protein sequence ID" value="PJC23861.1"/>
    <property type="molecule type" value="Genomic_DNA"/>
</dbReference>
<dbReference type="CDD" id="cd00805">
    <property type="entry name" value="TyrRS_core"/>
    <property type="match status" value="1"/>
</dbReference>
<dbReference type="Gene3D" id="3.10.290.10">
    <property type="entry name" value="RNA-binding S4 domain"/>
    <property type="match status" value="1"/>
</dbReference>
<dbReference type="CDD" id="cd00165">
    <property type="entry name" value="S4"/>
    <property type="match status" value="1"/>
</dbReference>